<proteinExistence type="predicted"/>
<accession>A0A1B1MZS2</accession>
<dbReference type="KEGG" id="pyg:AWM70_08775"/>
<dbReference type="Proteomes" id="UP000092573">
    <property type="component" value="Chromosome"/>
</dbReference>
<organism evidence="1 2">
    <name type="scientific">Paenibacillus yonginensis</name>
    <dbReference type="NCBI Taxonomy" id="1462996"/>
    <lineage>
        <taxon>Bacteria</taxon>
        <taxon>Bacillati</taxon>
        <taxon>Bacillota</taxon>
        <taxon>Bacilli</taxon>
        <taxon>Bacillales</taxon>
        <taxon>Paenibacillaceae</taxon>
        <taxon>Paenibacillus</taxon>
    </lineage>
</organism>
<gene>
    <name evidence="1" type="ORF">AWM70_08775</name>
</gene>
<protein>
    <submittedName>
        <fullName evidence="1">Uncharacterized protein</fullName>
    </submittedName>
</protein>
<dbReference type="OrthoDB" id="9778008at2"/>
<name>A0A1B1MZS2_9BACL</name>
<evidence type="ECO:0000313" key="2">
    <source>
        <dbReference type="Proteomes" id="UP000092573"/>
    </source>
</evidence>
<dbReference type="EMBL" id="CP014167">
    <property type="protein sequence ID" value="ANS74668.1"/>
    <property type="molecule type" value="Genomic_DNA"/>
</dbReference>
<dbReference type="AlphaFoldDB" id="A0A1B1MZS2"/>
<evidence type="ECO:0000313" key="1">
    <source>
        <dbReference type="EMBL" id="ANS74668.1"/>
    </source>
</evidence>
<reference evidence="1 2" key="1">
    <citation type="submission" date="2016-01" db="EMBL/GenBank/DDBJ databases">
        <title>Complete Genome Sequence of Paenibacillus yonginensis DCY84, a novel Plant Growth-Promoting Bacteria with Elicitation of Induced Systemic Resistance.</title>
        <authorList>
            <person name="Kim Y.J."/>
            <person name="Yang D.C."/>
            <person name="Sukweenadhi J."/>
        </authorList>
    </citation>
    <scope>NUCLEOTIDE SEQUENCE [LARGE SCALE GENOMIC DNA]</scope>
    <source>
        <strain evidence="1 2">DCY84</strain>
    </source>
</reference>
<dbReference type="RefSeq" id="WP_068695559.1">
    <property type="nucleotide sequence ID" value="NZ_CP014167.1"/>
</dbReference>
<sequence length="86" mass="10013">MVRQIYEEMHSETRNPLRLLSQAVSLCAQLGDHVQQNPSDRAKEWFRTTLWKMTGFIQQHYDTKITLEDVAASGGRVPKQMLRIVQ</sequence>
<keyword evidence="2" id="KW-1185">Reference proteome</keyword>
<dbReference type="STRING" id="1462996.AWM70_08775"/>